<dbReference type="Gene3D" id="3.10.105.10">
    <property type="entry name" value="Dipeptide-binding Protein, Domain 3"/>
    <property type="match status" value="1"/>
</dbReference>
<dbReference type="InterPro" id="IPR039424">
    <property type="entry name" value="SBP_5"/>
</dbReference>
<dbReference type="STRING" id="1391654.AKJ09_09745"/>
<comment type="similarity">
    <text evidence="2">Belongs to the bacterial solute-binding protein 5 family.</text>
</comment>
<dbReference type="KEGG" id="llu:AKJ09_09745"/>
<keyword evidence="4" id="KW-0732">Signal</keyword>
<protein>
    <submittedName>
        <fullName evidence="7">Dipeptide-binding ABC transporter, periplasmic substrate-binding component</fullName>
    </submittedName>
</protein>
<dbReference type="CDD" id="cd00995">
    <property type="entry name" value="PBP2_NikA_DppA_OppA_like"/>
    <property type="match status" value="1"/>
</dbReference>
<dbReference type="Pfam" id="PF00496">
    <property type="entry name" value="SBP_bac_5"/>
    <property type="match status" value="1"/>
</dbReference>
<dbReference type="PIRSF" id="PIRSF002741">
    <property type="entry name" value="MppA"/>
    <property type="match status" value="1"/>
</dbReference>
<accession>A0A0K1QBN6</accession>
<sequence length="560" mass="63176">MSSGCTQEIPAPIPAAHPDTTEPRRGGVVTVASFSDLRGLDPANISDGLAPQVLEAIFAGLVDYDANGKIVPDLAERWTVEDGGKTLRFYLHQGARFHDGEEVTADDVKRSVERALHPSAPNPSSSYFESLVGFGEFAAKKTETLEGVQVDGRYVVSFHLKDKDAAFLSVLALPTLRPVCKSAGTRYTDTWHPCGAGPFKLPPNGWERAREINVVRHEGYFRPGLPYLDGVRFLFNVNQTSQRFRFAHGEQDILRDFLAPDLLKFQADPRWKPFGEYEAELQIAGDAMNTEMPPFDNVEVRRAVAAAVNRDEIRLVRAANLNAANQPVPPGVFGHDDTLRGQTYDYEAALEHMRRAGYPYDPVTKTGGYPHVIPYIAYKQSLSEFVAQVLAQQLAKIGIRIEIRIVNYPTFLAIRGRRGQSAFGPAFWKQDYPDAGSILEPLFHSRSINDEDSNNWSFYKNPRVDELIDRARHELDDDKRKKIYVETQEILCDDAPWAFSYYYRYYTQRQPYVRNYHSHPMWTNDMTRVWVDRAMGPVAARAFSPENVLGSLLGRPEGSR</sequence>
<evidence type="ECO:0000259" key="6">
    <source>
        <dbReference type="Pfam" id="PF00496"/>
    </source>
</evidence>
<dbReference type="GO" id="GO:0043190">
    <property type="term" value="C:ATP-binding cassette (ABC) transporter complex"/>
    <property type="evidence" value="ECO:0007669"/>
    <property type="project" value="InterPro"/>
</dbReference>
<dbReference type="PANTHER" id="PTHR30290:SF10">
    <property type="entry name" value="PERIPLASMIC OLIGOPEPTIDE-BINDING PROTEIN-RELATED"/>
    <property type="match status" value="1"/>
</dbReference>
<dbReference type="PANTHER" id="PTHR30290">
    <property type="entry name" value="PERIPLASMIC BINDING COMPONENT OF ABC TRANSPORTER"/>
    <property type="match status" value="1"/>
</dbReference>
<dbReference type="Proteomes" id="UP000064967">
    <property type="component" value="Chromosome"/>
</dbReference>
<name>A0A0K1QBN6_9BACT</name>
<dbReference type="Gene3D" id="3.40.190.10">
    <property type="entry name" value="Periplasmic binding protein-like II"/>
    <property type="match status" value="1"/>
</dbReference>
<dbReference type="InterPro" id="IPR030678">
    <property type="entry name" value="Peptide/Ni-bd"/>
</dbReference>
<proteinExistence type="inferred from homology"/>
<evidence type="ECO:0000256" key="2">
    <source>
        <dbReference type="ARBA" id="ARBA00005695"/>
    </source>
</evidence>
<reference evidence="7 8" key="1">
    <citation type="submission" date="2015-08" db="EMBL/GenBank/DDBJ databases">
        <authorList>
            <person name="Babu N.S."/>
            <person name="Beckwith C.J."/>
            <person name="Beseler K.G."/>
            <person name="Brison A."/>
            <person name="Carone J.V."/>
            <person name="Caskin T.P."/>
            <person name="Diamond M."/>
            <person name="Durham M.E."/>
            <person name="Foxe J.M."/>
            <person name="Go M."/>
            <person name="Henderson B.A."/>
            <person name="Jones I.B."/>
            <person name="McGettigan J.A."/>
            <person name="Micheletti S.J."/>
            <person name="Nasrallah M.E."/>
            <person name="Ortiz D."/>
            <person name="Piller C.R."/>
            <person name="Privatt S.R."/>
            <person name="Schneider S.L."/>
            <person name="Sharp S."/>
            <person name="Smith T.C."/>
            <person name="Stanton J.D."/>
            <person name="Ullery H.E."/>
            <person name="Wilson R.J."/>
            <person name="Serrano M.G."/>
            <person name="Buck G."/>
            <person name="Lee V."/>
            <person name="Wang Y."/>
            <person name="Carvalho R."/>
            <person name="Voegtly L."/>
            <person name="Shi R."/>
            <person name="Duckworth R."/>
            <person name="Johnson A."/>
            <person name="Loviza R."/>
            <person name="Walstead R."/>
            <person name="Shah Z."/>
            <person name="Kiflezghi M."/>
            <person name="Wade K."/>
            <person name="Ball S.L."/>
            <person name="Bradley K.W."/>
            <person name="Asai D.J."/>
            <person name="Bowman C.A."/>
            <person name="Russell D.A."/>
            <person name="Pope W.H."/>
            <person name="Jacobs-Sera D."/>
            <person name="Hendrix R.W."/>
            <person name="Hatfull G.F."/>
        </authorList>
    </citation>
    <scope>NUCLEOTIDE SEQUENCE [LARGE SCALE GENOMIC DNA]</scope>
    <source>
        <strain evidence="7 8">DSM 27648</strain>
    </source>
</reference>
<evidence type="ECO:0000256" key="3">
    <source>
        <dbReference type="ARBA" id="ARBA00022448"/>
    </source>
</evidence>
<evidence type="ECO:0000256" key="1">
    <source>
        <dbReference type="ARBA" id="ARBA00004196"/>
    </source>
</evidence>
<organism evidence="7 8">
    <name type="scientific">Labilithrix luteola</name>
    <dbReference type="NCBI Taxonomy" id="1391654"/>
    <lineage>
        <taxon>Bacteria</taxon>
        <taxon>Pseudomonadati</taxon>
        <taxon>Myxococcota</taxon>
        <taxon>Polyangia</taxon>
        <taxon>Polyangiales</taxon>
        <taxon>Labilitrichaceae</taxon>
        <taxon>Labilithrix</taxon>
    </lineage>
</organism>
<evidence type="ECO:0000256" key="5">
    <source>
        <dbReference type="SAM" id="MobiDB-lite"/>
    </source>
</evidence>
<evidence type="ECO:0000313" key="8">
    <source>
        <dbReference type="Proteomes" id="UP000064967"/>
    </source>
</evidence>
<gene>
    <name evidence="7" type="ORF">AKJ09_09745</name>
</gene>
<dbReference type="GO" id="GO:1904680">
    <property type="term" value="F:peptide transmembrane transporter activity"/>
    <property type="evidence" value="ECO:0007669"/>
    <property type="project" value="TreeGrafter"/>
</dbReference>
<dbReference type="InterPro" id="IPR000914">
    <property type="entry name" value="SBP_5_dom"/>
</dbReference>
<dbReference type="GO" id="GO:0030288">
    <property type="term" value="C:outer membrane-bounded periplasmic space"/>
    <property type="evidence" value="ECO:0007669"/>
    <property type="project" value="UniProtKB-ARBA"/>
</dbReference>
<comment type="subcellular location">
    <subcellularLocation>
        <location evidence="1">Cell envelope</location>
    </subcellularLocation>
</comment>
<dbReference type="SUPFAM" id="SSF53850">
    <property type="entry name" value="Periplasmic binding protein-like II"/>
    <property type="match status" value="1"/>
</dbReference>
<evidence type="ECO:0000313" key="7">
    <source>
        <dbReference type="EMBL" id="AKV03082.1"/>
    </source>
</evidence>
<feature type="region of interest" description="Disordered" evidence="5">
    <location>
        <begin position="1"/>
        <end position="25"/>
    </location>
</feature>
<dbReference type="EMBL" id="CP012333">
    <property type="protein sequence ID" value="AKV03082.1"/>
    <property type="molecule type" value="Genomic_DNA"/>
</dbReference>
<dbReference type="GO" id="GO:0015833">
    <property type="term" value="P:peptide transport"/>
    <property type="evidence" value="ECO:0007669"/>
    <property type="project" value="TreeGrafter"/>
</dbReference>
<evidence type="ECO:0000256" key="4">
    <source>
        <dbReference type="ARBA" id="ARBA00022729"/>
    </source>
</evidence>
<feature type="domain" description="Solute-binding protein family 5" evidence="6">
    <location>
        <begin position="69"/>
        <end position="449"/>
    </location>
</feature>
<keyword evidence="8" id="KW-1185">Reference proteome</keyword>
<dbReference type="AlphaFoldDB" id="A0A0K1QBN6"/>
<keyword evidence="3" id="KW-0813">Transport</keyword>